<dbReference type="EMBL" id="CP024899">
    <property type="protein sequence ID" value="ATX66305.1"/>
    <property type="molecule type" value="Genomic_DNA"/>
</dbReference>
<evidence type="ECO:0000256" key="3">
    <source>
        <dbReference type="ARBA" id="ARBA00022827"/>
    </source>
</evidence>
<comment type="cofactor">
    <cofactor evidence="1">
        <name>(6R)-5,10-methylene-5,6,7,8-tetrahydrofolate</name>
        <dbReference type="ChEBI" id="CHEBI:15636"/>
    </cofactor>
</comment>
<evidence type="ECO:0000259" key="6">
    <source>
        <dbReference type="PROSITE" id="PS51645"/>
    </source>
</evidence>
<keyword evidence="8" id="KW-1185">Reference proteome</keyword>
<dbReference type="RefSeq" id="WP_071480817.1">
    <property type="nucleotide sequence ID" value="NZ_CP024899.1"/>
</dbReference>
<dbReference type="PANTHER" id="PTHR11455:SF9">
    <property type="entry name" value="CRYPTOCHROME CIRCADIAN CLOCK 5 ISOFORM X1"/>
    <property type="match status" value="1"/>
</dbReference>
<dbReference type="InterPro" id="IPR002081">
    <property type="entry name" value="Cryptochrome/DNA_photolyase_1"/>
</dbReference>
<dbReference type="InterPro" id="IPR036155">
    <property type="entry name" value="Crypto/Photolyase_N_sf"/>
</dbReference>
<dbReference type="SUPFAM" id="SSF52425">
    <property type="entry name" value="Cryptochrome/photolyase, N-terminal domain"/>
    <property type="match status" value="1"/>
</dbReference>
<dbReference type="GO" id="GO:0009416">
    <property type="term" value="P:response to light stimulus"/>
    <property type="evidence" value="ECO:0007669"/>
    <property type="project" value="TreeGrafter"/>
</dbReference>
<protein>
    <submittedName>
        <fullName evidence="7">Deoxyribodipyrimidine photolyase</fullName>
    </submittedName>
</protein>
<dbReference type="InterPro" id="IPR006050">
    <property type="entry name" value="DNA_photolyase_N"/>
</dbReference>
<dbReference type="STRING" id="441209.GCA_001870665_02014"/>
<evidence type="ECO:0000313" key="7">
    <source>
        <dbReference type="EMBL" id="ATX66305.1"/>
    </source>
</evidence>
<keyword evidence="2 4" id="KW-0285">Flavoprotein</keyword>
<comment type="cofactor">
    <cofactor evidence="4">
        <name>FAD</name>
        <dbReference type="ChEBI" id="CHEBI:57692"/>
    </cofactor>
    <text evidence="4">Binds 1 FAD per subunit.</text>
</comment>
<feature type="binding site" evidence="4">
    <location>
        <position position="270"/>
    </location>
    <ligand>
        <name>FAD</name>
        <dbReference type="ChEBI" id="CHEBI:57692"/>
    </ligand>
</feature>
<evidence type="ECO:0000256" key="5">
    <source>
        <dbReference type="RuleBase" id="RU004182"/>
    </source>
</evidence>
<dbReference type="AlphaFoldDB" id="A0A2K8KEY2"/>
<dbReference type="Pfam" id="PF00875">
    <property type="entry name" value="DNA_photolyase"/>
    <property type="match status" value="1"/>
</dbReference>
<gene>
    <name evidence="7" type="ORF">BG454_11170</name>
</gene>
<dbReference type="PRINTS" id="PR00147">
    <property type="entry name" value="DNAPHOTLYASE"/>
</dbReference>
<evidence type="ECO:0000256" key="4">
    <source>
        <dbReference type="PIRSR" id="PIRSR602081-1"/>
    </source>
</evidence>
<accession>A0A2K8KEY2</accession>
<proteinExistence type="inferred from homology"/>
<keyword evidence="3 4" id="KW-0274">FAD</keyword>
<dbReference type="Gene3D" id="1.25.40.80">
    <property type="match status" value="1"/>
</dbReference>
<dbReference type="Proteomes" id="UP000228948">
    <property type="component" value="Chromosome"/>
</dbReference>
<evidence type="ECO:0000313" key="8">
    <source>
        <dbReference type="Proteomes" id="UP000228948"/>
    </source>
</evidence>
<evidence type="ECO:0000256" key="1">
    <source>
        <dbReference type="ARBA" id="ARBA00001932"/>
    </source>
</evidence>
<dbReference type="PROSITE" id="PS51645">
    <property type="entry name" value="PHR_CRY_ALPHA_BETA"/>
    <property type="match status" value="1"/>
</dbReference>
<dbReference type="GO" id="GO:0003904">
    <property type="term" value="F:deoxyribodipyrimidine photo-lyase activity"/>
    <property type="evidence" value="ECO:0007669"/>
    <property type="project" value="TreeGrafter"/>
</dbReference>
<keyword evidence="5" id="KW-0157">Chromophore</keyword>
<dbReference type="InterPro" id="IPR036134">
    <property type="entry name" value="Crypto/Photolyase_FAD-like_sf"/>
</dbReference>
<dbReference type="OrthoDB" id="9772484at2"/>
<feature type="domain" description="Photolyase/cryptochrome alpha/beta" evidence="6">
    <location>
        <begin position="7"/>
        <end position="134"/>
    </location>
</feature>
<keyword evidence="7" id="KW-0456">Lyase</keyword>
<dbReference type="Gene3D" id="1.10.579.10">
    <property type="entry name" value="DNA Cyclobutane Dipyrimidine Photolyase, subunit A, domain 3"/>
    <property type="match status" value="1"/>
</dbReference>
<dbReference type="KEGG" id="rbg:BG454_11170"/>
<comment type="similarity">
    <text evidence="5">Belongs to the DNA photolyase family.</text>
</comment>
<dbReference type="Pfam" id="PF03441">
    <property type="entry name" value="FAD_binding_7"/>
    <property type="match status" value="1"/>
</dbReference>
<dbReference type="InterPro" id="IPR005101">
    <property type="entry name" value="Cryptochr/Photolyase_FAD-bd"/>
</dbReference>
<dbReference type="GO" id="GO:0071949">
    <property type="term" value="F:FAD binding"/>
    <property type="evidence" value="ECO:0007669"/>
    <property type="project" value="TreeGrafter"/>
</dbReference>
<dbReference type="SUPFAM" id="SSF48173">
    <property type="entry name" value="Cryptochrome/photolyase FAD-binding domain"/>
    <property type="match status" value="1"/>
</dbReference>
<reference evidence="7 8" key="1">
    <citation type="submission" date="2017-11" db="EMBL/GenBank/DDBJ databases">
        <title>Revised Sequence and Annotation of the Rhodobaca barguzinensis strain alga05 Genome.</title>
        <authorList>
            <person name="Kopejtka K."/>
            <person name="Tomasch J.M."/>
            <person name="Bunk B."/>
            <person name="Koblizek M."/>
        </authorList>
    </citation>
    <scope>NUCLEOTIDE SEQUENCE [LARGE SCALE GENOMIC DNA]</scope>
    <source>
        <strain evidence="8">alga05</strain>
    </source>
</reference>
<dbReference type="PANTHER" id="PTHR11455">
    <property type="entry name" value="CRYPTOCHROME"/>
    <property type="match status" value="1"/>
</dbReference>
<sequence length="514" mass="57550">MSPAPHDVVLLWFKRDLRVSDHPALALAGSYVLPVYIIEPDYWALPDTSARQWAFTAEALESLRADLAAMGQPLVIRMGDAVTELARLCKAHGITRIISHEETGNSWTYARDRRVAAWAAASGVNWQEVPHSGVVRRLRSRDGWQAQRNAFMRRASADPQPALAPVVPDAPGLERLPDARALRLTPDPCPHRQNGSKASAERALDSFLSVRGERYRAAMSSPLSAERACSRLSPYIALGVLSLRQVEQARVTARKNHPAASDWQASLNSFAKRLAWRDHFIQKLEDEPAIEHRCLHPAHEGLRPRMPDADLLRAWETGETGVPFVDACMRYLRATGWLNFRMRAMLMSFASYHLWLDWRATGPVLARLFTDYEPGIHWSQVQMQSGTTGINTIRIYNPIKQSMDQDPDGKFIRRWVPELAHVPAAHLHTPWTWAEGSASLHTRYPPPVVDVAKAGAAARDALWGLRKQAGFHDIAQAVAHKHASRARHTDRSSTTAIRAARRKAAHPDQLSLDL</sequence>
<feature type="binding site" evidence="4">
    <location>
        <position position="215"/>
    </location>
    <ligand>
        <name>FAD</name>
        <dbReference type="ChEBI" id="CHEBI:57692"/>
    </ligand>
</feature>
<organism evidence="7 8">
    <name type="scientific">Roseinatronobacter bogoriensis subsp. barguzinensis</name>
    <dbReference type="NCBI Taxonomy" id="441209"/>
    <lineage>
        <taxon>Bacteria</taxon>
        <taxon>Pseudomonadati</taxon>
        <taxon>Pseudomonadota</taxon>
        <taxon>Alphaproteobacteria</taxon>
        <taxon>Rhodobacterales</taxon>
        <taxon>Paracoccaceae</taxon>
        <taxon>Roseinatronobacter</taxon>
    </lineage>
</organism>
<dbReference type="InterPro" id="IPR014729">
    <property type="entry name" value="Rossmann-like_a/b/a_fold"/>
</dbReference>
<name>A0A2K8KEY2_9RHOB</name>
<dbReference type="GO" id="GO:0003677">
    <property type="term" value="F:DNA binding"/>
    <property type="evidence" value="ECO:0007669"/>
    <property type="project" value="TreeGrafter"/>
</dbReference>
<dbReference type="Gene3D" id="3.40.50.620">
    <property type="entry name" value="HUPs"/>
    <property type="match status" value="1"/>
</dbReference>
<evidence type="ECO:0000256" key="2">
    <source>
        <dbReference type="ARBA" id="ARBA00022630"/>
    </source>
</evidence>